<accession>A0A9N8HRL6</accession>
<evidence type="ECO:0000256" key="1">
    <source>
        <dbReference type="ARBA" id="ARBA00022801"/>
    </source>
</evidence>
<evidence type="ECO:0000256" key="3">
    <source>
        <dbReference type="SAM" id="SignalP"/>
    </source>
</evidence>
<dbReference type="EMBL" id="CAICTM010001332">
    <property type="protein sequence ID" value="CAB9522732.1"/>
    <property type="molecule type" value="Genomic_DNA"/>
</dbReference>
<keyword evidence="3" id="KW-0732">Signal</keyword>
<comment type="caution">
    <text evidence="5">The sequence shown here is derived from an EMBL/GenBank/DDBJ whole genome shotgun (WGS) entry which is preliminary data.</text>
</comment>
<keyword evidence="1" id="KW-0378">Hydrolase</keyword>
<gene>
    <name evidence="5" type="ORF">SEMRO_1334_G263880.1</name>
</gene>
<dbReference type="Gene3D" id="3.40.50.1820">
    <property type="entry name" value="alpha/beta hydrolase"/>
    <property type="match status" value="1"/>
</dbReference>
<evidence type="ECO:0000313" key="6">
    <source>
        <dbReference type="Proteomes" id="UP001153069"/>
    </source>
</evidence>
<feature type="chain" id="PRO_5040135029" evidence="3">
    <location>
        <begin position="28"/>
        <end position="391"/>
    </location>
</feature>
<protein>
    <submittedName>
        <fullName evidence="5">Uncharacterized 31.7 kDa protein in traX-finO intergenic region</fullName>
    </submittedName>
</protein>
<dbReference type="AlphaFoldDB" id="A0A9N8HRL6"/>
<dbReference type="PANTHER" id="PTHR22946:SF9">
    <property type="entry name" value="POLYKETIDE TRANSFERASE AF380"/>
    <property type="match status" value="1"/>
</dbReference>
<evidence type="ECO:0000259" key="4">
    <source>
        <dbReference type="Pfam" id="PF12146"/>
    </source>
</evidence>
<dbReference type="SUPFAM" id="SSF53474">
    <property type="entry name" value="alpha/beta-Hydrolases"/>
    <property type="match status" value="1"/>
</dbReference>
<dbReference type="InterPro" id="IPR050261">
    <property type="entry name" value="FrsA_esterase"/>
</dbReference>
<keyword evidence="6" id="KW-1185">Reference proteome</keyword>
<dbReference type="PANTHER" id="PTHR22946">
    <property type="entry name" value="DIENELACTONE HYDROLASE DOMAIN-CONTAINING PROTEIN-RELATED"/>
    <property type="match status" value="1"/>
</dbReference>
<feature type="domain" description="Serine aminopeptidase S33" evidence="4">
    <location>
        <begin position="100"/>
        <end position="355"/>
    </location>
</feature>
<reference evidence="5" key="1">
    <citation type="submission" date="2020-06" db="EMBL/GenBank/DDBJ databases">
        <authorList>
            <consortium name="Plant Systems Biology data submission"/>
        </authorList>
    </citation>
    <scope>NUCLEOTIDE SEQUENCE</scope>
    <source>
        <strain evidence="5">D6</strain>
    </source>
</reference>
<dbReference type="GO" id="GO:0016788">
    <property type="term" value="F:hydrolase activity, acting on ester bonds"/>
    <property type="evidence" value="ECO:0007669"/>
    <property type="project" value="UniProtKB-ARBA"/>
</dbReference>
<dbReference type="InterPro" id="IPR029058">
    <property type="entry name" value="AB_hydrolase_fold"/>
</dbReference>
<evidence type="ECO:0000256" key="2">
    <source>
        <dbReference type="SAM" id="MobiDB-lite"/>
    </source>
</evidence>
<dbReference type="Proteomes" id="UP001153069">
    <property type="component" value="Unassembled WGS sequence"/>
</dbReference>
<dbReference type="OrthoDB" id="2498029at2759"/>
<proteinExistence type="predicted"/>
<feature type="signal peptide" evidence="3">
    <location>
        <begin position="1"/>
        <end position="27"/>
    </location>
</feature>
<sequence length="391" mass="43297">MTSILAAIPVFVVLLSILIMAPPFDKGVIVGDFDPGEYTGKHNPLSDPNIIVEDIFFSSHGDKCHAWLYSPPPPPKKETPTDGEEEPTSTTEEEEQPKFQPRPVVVMASGFGNQKDVGLDRYAERFVQAGYAVFTFDYRSFGPSSGTPRNWVSPKRHIQDYHSAIEYIESLPESLKEKVDPSKILLWGTSYSGGHVLEVASQRLNDANIKGIVSQVPHLSGSVAAVRGIKRRGIPKTLRMFLATAQDLARQFLDMPPVCAQIIGSGNDLAAMLVEPEEHQRYISRLPEKRLGGWQNQVPARSILDFRMYNPLDTLKKQQSDPSTAIKIPILIITATLDTLTPPDLAEEAAQLLPTSKIIRREATHFAIYDPDNSIPIADEMTKFYSGCLAS</sequence>
<dbReference type="InterPro" id="IPR022742">
    <property type="entry name" value="Hydrolase_4"/>
</dbReference>
<name>A0A9N8HRL6_9STRA</name>
<feature type="region of interest" description="Disordered" evidence="2">
    <location>
        <begin position="68"/>
        <end position="100"/>
    </location>
</feature>
<organism evidence="5 6">
    <name type="scientific">Seminavis robusta</name>
    <dbReference type="NCBI Taxonomy" id="568900"/>
    <lineage>
        <taxon>Eukaryota</taxon>
        <taxon>Sar</taxon>
        <taxon>Stramenopiles</taxon>
        <taxon>Ochrophyta</taxon>
        <taxon>Bacillariophyta</taxon>
        <taxon>Bacillariophyceae</taxon>
        <taxon>Bacillariophycidae</taxon>
        <taxon>Naviculales</taxon>
        <taxon>Naviculaceae</taxon>
        <taxon>Seminavis</taxon>
    </lineage>
</organism>
<feature type="compositionally biased region" description="Acidic residues" evidence="2">
    <location>
        <begin position="81"/>
        <end position="95"/>
    </location>
</feature>
<dbReference type="Gene3D" id="1.10.10.800">
    <property type="match status" value="1"/>
</dbReference>
<dbReference type="Pfam" id="PF12146">
    <property type="entry name" value="Hydrolase_4"/>
    <property type="match status" value="1"/>
</dbReference>
<evidence type="ECO:0000313" key="5">
    <source>
        <dbReference type="EMBL" id="CAB9522732.1"/>
    </source>
</evidence>